<feature type="domain" description="VRR-NUC" evidence="4">
    <location>
        <begin position="1"/>
        <end position="80"/>
    </location>
</feature>
<dbReference type="Pfam" id="PF08774">
    <property type="entry name" value="VRR_NUC"/>
    <property type="match status" value="1"/>
</dbReference>
<dbReference type="GO" id="GO:0004518">
    <property type="term" value="F:nuclease activity"/>
    <property type="evidence" value="ECO:0007669"/>
    <property type="project" value="UniProtKB-KW"/>
</dbReference>
<sequence length="86" mass="9941">MKESEVQRKITLQLEKRGWIVVKLIKTTMNGIPDLMALKDGKTVFIEVKTDNGVTSELQKFRHEKLRSQGFAVYVCTSFDEISLFF</sequence>
<dbReference type="InterPro" id="IPR014883">
    <property type="entry name" value="VRR_NUC"/>
</dbReference>
<organism evidence="5">
    <name type="scientific">uncultured Caudovirales phage</name>
    <dbReference type="NCBI Taxonomy" id="2100421"/>
    <lineage>
        <taxon>Viruses</taxon>
        <taxon>Duplodnaviria</taxon>
        <taxon>Heunggongvirae</taxon>
        <taxon>Uroviricota</taxon>
        <taxon>Caudoviricetes</taxon>
        <taxon>Peduoviridae</taxon>
        <taxon>Maltschvirus</taxon>
        <taxon>Maltschvirus maltsch</taxon>
    </lineage>
</organism>
<accession>A0A6J5N5B1</accession>
<proteinExistence type="predicted"/>
<keyword evidence="2" id="KW-0540">Nuclease</keyword>
<evidence type="ECO:0000313" key="5">
    <source>
        <dbReference type="EMBL" id="CAB4152450.1"/>
    </source>
</evidence>
<evidence type="ECO:0000256" key="3">
    <source>
        <dbReference type="ARBA" id="ARBA00022801"/>
    </source>
</evidence>
<evidence type="ECO:0000256" key="2">
    <source>
        <dbReference type="ARBA" id="ARBA00022722"/>
    </source>
</evidence>
<gene>
    <name evidence="5" type="ORF">UFOVP615_12</name>
</gene>
<dbReference type="InterPro" id="IPR011856">
    <property type="entry name" value="tRNA_endonuc-like_dom_sf"/>
</dbReference>
<dbReference type="InterPro" id="IPR011335">
    <property type="entry name" value="Restrct_endonuc-II-like"/>
</dbReference>
<comment type="cofactor">
    <cofactor evidence="1">
        <name>Mg(2+)</name>
        <dbReference type="ChEBI" id="CHEBI:18420"/>
    </cofactor>
</comment>
<evidence type="ECO:0000259" key="4">
    <source>
        <dbReference type="SMART" id="SM00990"/>
    </source>
</evidence>
<dbReference type="Gene3D" id="3.40.1350.10">
    <property type="match status" value="1"/>
</dbReference>
<dbReference type="SUPFAM" id="SSF52980">
    <property type="entry name" value="Restriction endonuclease-like"/>
    <property type="match status" value="1"/>
</dbReference>
<dbReference type="EMBL" id="LR796584">
    <property type="protein sequence ID" value="CAB4152450.1"/>
    <property type="molecule type" value="Genomic_DNA"/>
</dbReference>
<evidence type="ECO:0000256" key="1">
    <source>
        <dbReference type="ARBA" id="ARBA00001946"/>
    </source>
</evidence>
<name>A0A6J5N5B1_9CAUD</name>
<keyword evidence="3" id="KW-0378">Hydrolase</keyword>
<dbReference type="SMART" id="SM00990">
    <property type="entry name" value="VRR_NUC"/>
    <property type="match status" value="1"/>
</dbReference>
<protein>
    <submittedName>
        <fullName evidence="5">VRR-NUC domain containing protein</fullName>
    </submittedName>
</protein>
<reference evidence="5" key="1">
    <citation type="submission" date="2020-04" db="EMBL/GenBank/DDBJ databases">
        <authorList>
            <person name="Chiriac C."/>
            <person name="Salcher M."/>
            <person name="Ghai R."/>
            <person name="Kavagutti S V."/>
        </authorList>
    </citation>
    <scope>NUCLEOTIDE SEQUENCE</scope>
</reference>
<dbReference type="GO" id="GO:0003676">
    <property type="term" value="F:nucleic acid binding"/>
    <property type="evidence" value="ECO:0007669"/>
    <property type="project" value="InterPro"/>
</dbReference>
<dbReference type="GO" id="GO:0016788">
    <property type="term" value="F:hydrolase activity, acting on ester bonds"/>
    <property type="evidence" value="ECO:0007669"/>
    <property type="project" value="InterPro"/>
</dbReference>